<keyword evidence="6 11" id="KW-0547">Nucleotide-binding</keyword>
<keyword evidence="3 11" id="KW-0597">Phosphoprotein</keyword>
<feature type="domain" description="Aminoglycoside phosphotransferase" evidence="12">
    <location>
        <begin position="36"/>
        <end position="265"/>
    </location>
</feature>
<dbReference type="NCBIfam" id="NF008738">
    <property type="entry name" value="PRK11768.1"/>
    <property type="match status" value="1"/>
</dbReference>
<evidence type="ECO:0000256" key="7">
    <source>
        <dbReference type="ARBA" id="ARBA00022777"/>
    </source>
</evidence>
<organism evidence="13 14">
    <name type="scientific">Marinobacterium nitratireducens</name>
    <dbReference type="NCBI Taxonomy" id="518897"/>
    <lineage>
        <taxon>Bacteria</taxon>
        <taxon>Pseudomonadati</taxon>
        <taxon>Pseudomonadota</taxon>
        <taxon>Gammaproteobacteria</taxon>
        <taxon>Oceanospirillales</taxon>
        <taxon>Oceanospirillaceae</taxon>
        <taxon>Marinobacterium</taxon>
    </lineage>
</organism>
<keyword evidence="14" id="KW-1185">Reference proteome</keyword>
<protein>
    <recommendedName>
        <fullName evidence="11">Stress response kinase A</fullName>
        <ecNumber evidence="11">2.7.11.1</ecNumber>
    </recommendedName>
    <alternativeName>
        <fullName evidence="11">Serine/threonine-protein kinase SrkA</fullName>
    </alternativeName>
</protein>
<evidence type="ECO:0000256" key="4">
    <source>
        <dbReference type="ARBA" id="ARBA00022679"/>
    </source>
</evidence>
<evidence type="ECO:0000313" key="14">
    <source>
        <dbReference type="Proteomes" id="UP000599578"/>
    </source>
</evidence>
<dbReference type="Gene3D" id="3.30.200.70">
    <property type="match status" value="1"/>
</dbReference>
<dbReference type="PANTHER" id="PTHR39573">
    <property type="entry name" value="STRESS RESPONSE KINASE A"/>
    <property type="match status" value="1"/>
</dbReference>
<evidence type="ECO:0000256" key="6">
    <source>
        <dbReference type="ARBA" id="ARBA00022741"/>
    </source>
</evidence>
<feature type="site" description="ATP" evidence="11">
    <location>
        <position position="36"/>
    </location>
</feature>
<comment type="subcellular location">
    <subcellularLocation>
        <location evidence="11">Cytoplasm</location>
    </subcellularLocation>
</comment>
<evidence type="ECO:0000256" key="2">
    <source>
        <dbReference type="ARBA" id="ARBA00022527"/>
    </source>
</evidence>
<dbReference type="InterPro" id="IPR011009">
    <property type="entry name" value="Kinase-like_dom_sf"/>
</dbReference>
<evidence type="ECO:0000256" key="10">
    <source>
        <dbReference type="ARBA" id="ARBA00023016"/>
    </source>
</evidence>
<dbReference type="GO" id="GO:0005524">
    <property type="term" value="F:ATP binding"/>
    <property type="evidence" value="ECO:0007669"/>
    <property type="project" value="UniProtKB-UniRule"/>
</dbReference>
<dbReference type="GO" id="GO:0000287">
    <property type="term" value="F:magnesium ion binding"/>
    <property type="evidence" value="ECO:0007669"/>
    <property type="project" value="UniProtKB-UniRule"/>
</dbReference>
<comment type="cofactor">
    <cofactor evidence="11">
        <name>Mg(2+)</name>
        <dbReference type="ChEBI" id="CHEBI:18420"/>
    </cofactor>
</comment>
<comment type="similarity">
    <text evidence="11">Belongs to the SrkA/RdoA protein kinase family.</text>
</comment>
<dbReference type="Pfam" id="PF01636">
    <property type="entry name" value="APH"/>
    <property type="match status" value="1"/>
</dbReference>
<comment type="catalytic activity">
    <reaction evidence="11">
        <text>L-seryl-[protein] + ATP = O-phospho-L-seryl-[protein] + ADP + H(+)</text>
        <dbReference type="Rhea" id="RHEA:17989"/>
        <dbReference type="Rhea" id="RHEA-COMP:9863"/>
        <dbReference type="Rhea" id="RHEA-COMP:11604"/>
        <dbReference type="ChEBI" id="CHEBI:15378"/>
        <dbReference type="ChEBI" id="CHEBI:29999"/>
        <dbReference type="ChEBI" id="CHEBI:30616"/>
        <dbReference type="ChEBI" id="CHEBI:83421"/>
        <dbReference type="ChEBI" id="CHEBI:456216"/>
        <dbReference type="EC" id="2.7.11.1"/>
    </reaction>
</comment>
<dbReference type="Gene3D" id="1.10.510.10">
    <property type="entry name" value="Transferase(Phosphotransferase) domain 1"/>
    <property type="match status" value="1"/>
</dbReference>
<comment type="function">
    <text evidence="11">A protein kinase that phosphorylates Ser and Thr residues. Probably acts to suppress the effects of stress linked to accumulation of reactive oxygen species. Probably involved in the extracytoplasmic stress response.</text>
</comment>
<gene>
    <name evidence="11 13" type="primary">srkA</name>
    <name evidence="13" type="ORF">GCM10011348_35240</name>
</gene>
<dbReference type="Gene3D" id="1.20.1270.170">
    <property type="match status" value="1"/>
</dbReference>
<dbReference type="InterPro" id="IPR032882">
    <property type="entry name" value="SrkA/RdoA"/>
</dbReference>
<keyword evidence="8 11" id="KW-0067">ATP-binding</keyword>
<keyword evidence="4 11" id="KW-0808">Transferase</keyword>
<feature type="binding site" evidence="11">
    <location>
        <position position="218"/>
    </location>
    <ligand>
        <name>Mg(2+)</name>
        <dbReference type="ChEBI" id="CHEBI:18420"/>
    </ligand>
</feature>
<comment type="catalytic activity">
    <reaction evidence="11">
        <text>L-threonyl-[protein] + ATP = O-phospho-L-threonyl-[protein] + ADP + H(+)</text>
        <dbReference type="Rhea" id="RHEA:46608"/>
        <dbReference type="Rhea" id="RHEA-COMP:11060"/>
        <dbReference type="Rhea" id="RHEA-COMP:11605"/>
        <dbReference type="ChEBI" id="CHEBI:15378"/>
        <dbReference type="ChEBI" id="CHEBI:30013"/>
        <dbReference type="ChEBI" id="CHEBI:30616"/>
        <dbReference type="ChEBI" id="CHEBI:61977"/>
        <dbReference type="ChEBI" id="CHEBI:456216"/>
        <dbReference type="EC" id="2.7.11.1"/>
    </reaction>
</comment>
<dbReference type="InterPro" id="IPR002575">
    <property type="entry name" value="Aminoglycoside_PTrfase"/>
</dbReference>
<dbReference type="EMBL" id="BMLT01000009">
    <property type="protein sequence ID" value="GGO85816.1"/>
    <property type="molecule type" value="Genomic_DNA"/>
</dbReference>
<evidence type="ECO:0000256" key="3">
    <source>
        <dbReference type="ARBA" id="ARBA00022553"/>
    </source>
</evidence>
<proteinExistence type="inferred from homology"/>
<dbReference type="RefSeq" id="WP_229721990.1">
    <property type="nucleotide sequence ID" value="NZ_BMLT01000009.1"/>
</dbReference>
<feature type="active site" description="Proton acceptor" evidence="11">
    <location>
        <position position="201"/>
    </location>
</feature>
<dbReference type="GO" id="GO:0004674">
    <property type="term" value="F:protein serine/threonine kinase activity"/>
    <property type="evidence" value="ECO:0007669"/>
    <property type="project" value="UniProtKB-UniRule"/>
</dbReference>
<name>A0A918DVZ3_9GAMM</name>
<evidence type="ECO:0000259" key="12">
    <source>
        <dbReference type="Pfam" id="PF01636"/>
    </source>
</evidence>
<feature type="active site" evidence="11">
    <location>
        <position position="218"/>
    </location>
</feature>
<feature type="binding site" evidence="11">
    <location>
        <position position="206"/>
    </location>
    <ligand>
        <name>Mg(2+)</name>
        <dbReference type="ChEBI" id="CHEBI:18420"/>
    </ligand>
</feature>
<evidence type="ECO:0000256" key="11">
    <source>
        <dbReference type="HAMAP-Rule" id="MF_01497"/>
    </source>
</evidence>
<comment type="caution">
    <text evidence="13">The sequence shown here is derived from an EMBL/GenBank/DDBJ whole genome shotgun (WGS) entry which is preliminary data.</text>
</comment>
<sequence length="326" mass="37957">MTDALHPFDTLTPDFIIDAIEANGYLCDGSMLALNSYENRVYQVGIEGELPLIAKFYRPGRWSDQQIQEEHDFCYELVEQELPVVAPLRDGAGNSLLRCDGFRFALYPRRGGRAPEFDNFDNLLVMGRFLGRLHAIGARRPFQHRPELDSRSYGHDSVELLLRDFIPAELRPAYETLARDLLVRIDELMAQPLDLLRVHGDCHVGNVLWRDDTPNFVDFDDSRMAPAVQDIWMLLSGDRLEQTRQLAEVVDGYNEFCDFQPRELRLVEALRTLRIMHYSAWIARRWEDPAFPKAFTWFNTPRYWSEHILELREQFAALNEPPLLLM</sequence>
<comment type="subunit">
    <text evidence="11">Monomer.</text>
</comment>
<keyword evidence="2 11" id="KW-0723">Serine/threonine-protein kinase</keyword>
<dbReference type="HAMAP" id="MF_01497">
    <property type="entry name" value="SrkA_kinase"/>
    <property type="match status" value="1"/>
</dbReference>
<keyword evidence="1 11" id="KW-0963">Cytoplasm</keyword>
<evidence type="ECO:0000256" key="9">
    <source>
        <dbReference type="ARBA" id="ARBA00022842"/>
    </source>
</evidence>
<evidence type="ECO:0000256" key="1">
    <source>
        <dbReference type="ARBA" id="ARBA00022490"/>
    </source>
</evidence>
<dbReference type="Proteomes" id="UP000599578">
    <property type="component" value="Unassembled WGS sequence"/>
</dbReference>
<dbReference type="EC" id="2.7.11.1" evidence="11"/>
<evidence type="ECO:0000256" key="8">
    <source>
        <dbReference type="ARBA" id="ARBA00022840"/>
    </source>
</evidence>
<evidence type="ECO:0000256" key="5">
    <source>
        <dbReference type="ARBA" id="ARBA00022723"/>
    </source>
</evidence>
<keyword evidence="10 11" id="KW-0346">Stress response</keyword>
<evidence type="ECO:0000313" key="13">
    <source>
        <dbReference type="EMBL" id="GGO85816.1"/>
    </source>
</evidence>
<keyword evidence="9 11" id="KW-0460">Magnesium</keyword>
<dbReference type="GO" id="GO:0005737">
    <property type="term" value="C:cytoplasm"/>
    <property type="evidence" value="ECO:0007669"/>
    <property type="project" value="UniProtKB-SubCell"/>
</dbReference>
<keyword evidence="5 11" id="KW-0479">Metal-binding</keyword>
<dbReference type="SUPFAM" id="SSF56112">
    <property type="entry name" value="Protein kinase-like (PK-like)"/>
    <property type="match status" value="1"/>
</dbReference>
<dbReference type="AlphaFoldDB" id="A0A918DVZ3"/>
<keyword evidence="7 11" id="KW-0418">Kinase</keyword>
<reference evidence="13 14" key="1">
    <citation type="journal article" date="2014" name="Int. J. Syst. Evol. Microbiol.">
        <title>Complete genome sequence of Corynebacterium casei LMG S-19264T (=DSM 44701T), isolated from a smear-ripened cheese.</title>
        <authorList>
            <consortium name="US DOE Joint Genome Institute (JGI-PGF)"/>
            <person name="Walter F."/>
            <person name="Albersmeier A."/>
            <person name="Kalinowski J."/>
            <person name="Ruckert C."/>
        </authorList>
    </citation>
    <scope>NUCLEOTIDE SEQUENCE [LARGE SCALE GENOMIC DNA]</scope>
    <source>
        <strain evidence="13 14">CGMCC 1.7286</strain>
    </source>
</reference>
<accession>A0A918DVZ3</accession>
<dbReference type="PANTHER" id="PTHR39573:SF1">
    <property type="entry name" value="STRESS RESPONSE KINASE A"/>
    <property type="match status" value="1"/>
</dbReference>